<protein>
    <recommendedName>
        <fullName evidence="1">Lipid/polyisoprenoid-binding YceI-like domain-containing protein</fullName>
    </recommendedName>
</protein>
<gene>
    <name evidence="2" type="ORF">METZ01_LOCUS18022</name>
</gene>
<proteinExistence type="predicted"/>
<accession>A0A381PFN0</accession>
<dbReference type="AlphaFoldDB" id="A0A381PFN0"/>
<dbReference type="SUPFAM" id="SSF101874">
    <property type="entry name" value="YceI-like"/>
    <property type="match status" value="1"/>
</dbReference>
<dbReference type="InterPro" id="IPR036761">
    <property type="entry name" value="TTHA0802/YceI-like_sf"/>
</dbReference>
<dbReference type="EMBL" id="UINC01000952">
    <property type="protein sequence ID" value="SUZ65168.1"/>
    <property type="molecule type" value="Genomic_DNA"/>
</dbReference>
<evidence type="ECO:0000259" key="1">
    <source>
        <dbReference type="SMART" id="SM00867"/>
    </source>
</evidence>
<organism evidence="2">
    <name type="scientific">marine metagenome</name>
    <dbReference type="NCBI Taxonomy" id="408172"/>
    <lineage>
        <taxon>unclassified sequences</taxon>
        <taxon>metagenomes</taxon>
        <taxon>ecological metagenomes</taxon>
    </lineage>
</organism>
<evidence type="ECO:0000313" key="2">
    <source>
        <dbReference type="EMBL" id="SUZ65168.1"/>
    </source>
</evidence>
<feature type="domain" description="Lipid/polyisoprenoid-binding YceI-like" evidence="1">
    <location>
        <begin position="47"/>
        <end position="205"/>
    </location>
</feature>
<dbReference type="PANTHER" id="PTHR34406">
    <property type="entry name" value="PROTEIN YCEI"/>
    <property type="match status" value="1"/>
</dbReference>
<sequence length="245" mass="27694">MKKIIYLLILCSAISAQSLDLREQKLTPKKGVMPKKQGLVPDDIPATIILDRRDSILKWKGGLKFAVSNHLGTLKIKQGRILLMKDKNFTGGRIEINMATMTNTDLSDPGKKERLIGHLRSKDFFDIEHFPTASLSIKSSKLIGKTNDGLYNVQITGDLTIKSTTKPITFNAIIDLDSKVKKATGTLTFNRTDFGVQYRAEMHLDNPDSFWNQLRSARDTTKDRVIRDEIEIEFEMNSLPGMLRK</sequence>
<dbReference type="Pfam" id="PF04264">
    <property type="entry name" value="YceI"/>
    <property type="match status" value="1"/>
</dbReference>
<dbReference type="Gene3D" id="2.40.128.110">
    <property type="entry name" value="Lipid/polyisoprenoid-binding, YceI-like"/>
    <property type="match status" value="1"/>
</dbReference>
<reference evidence="2" key="1">
    <citation type="submission" date="2018-05" db="EMBL/GenBank/DDBJ databases">
        <authorList>
            <person name="Lanie J.A."/>
            <person name="Ng W.-L."/>
            <person name="Kazmierczak K.M."/>
            <person name="Andrzejewski T.M."/>
            <person name="Davidsen T.M."/>
            <person name="Wayne K.J."/>
            <person name="Tettelin H."/>
            <person name="Glass J.I."/>
            <person name="Rusch D."/>
            <person name="Podicherti R."/>
            <person name="Tsui H.-C.T."/>
            <person name="Winkler M.E."/>
        </authorList>
    </citation>
    <scope>NUCLEOTIDE SEQUENCE</scope>
</reference>
<dbReference type="InterPro" id="IPR007372">
    <property type="entry name" value="Lipid/polyisoprenoid-bd_YceI"/>
</dbReference>
<dbReference type="PANTHER" id="PTHR34406:SF1">
    <property type="entry name" value="PROTEIN YCEI"/>
    <property type="match status" value="1"/>
</dbReference>
<name>A0A381PFN0_9ZZZZ</name>
<dbReference type="SMART" id="SM00867">
    <property type="entry name" value="YceI"/>
    <property type="match status" value="1"/>
</dbReference>